<comment type="function">
    <text evidence="2">One of several proteins that assist in the late maturation steps of the functional core of the 30S ribosomal subunit. Associates with free 30S ribosomal subunits (but not with 30S subunits that are part of 70S ribosomes or polysomes). Required for efficient processing of 16S rRNA. May interact with the 5'-terminal helix region of 16S rRNA.</text>
</comment>
<sequence length="136" mass="15448">MNNREKRIGELIKEKISTLLREKVADPRIGFVSIIDVEVAPDLKSAKVFISIFGTEKAQKESMAGLLSAKGFIQGEVGRTLDLRYTPVLTFIADKTMERASRIMAIMNRLEKEAVESRKASNEKHLRPNKRSRNFK</sequence>
<dbReference type="InterPro" id="IPR023799">
    <property type="entry name" value="RbfA_dom_sf"/>
</dbReference>
<dbReference type="InterPro" id="IPR000238">
    <property type="entry name" value="RbfA"/>
</dbReference>
<organism evidence="4 5">
    <name type="scientific">candidate division WOR-1 bacterium RIFOXYC2_FULL_46_14</name>
    <dbReference type="NCBI Taxonomy" id="1802587"/>
    <lineage>
        <taxon>Bacteria</taxon>
        <taxon>Bacillati</taxon>
        <taxon>Saganbacteria</taxon>
    </lineage>
</organism>
<comment type="subcellular location">
    <subcellularLocation>
        <location evidence="2">Cytoplasm</location>
    </subcellularLocation>
</comment>
<evidence type="ECO:0000256" key="3">
    <source>
        <dbReference type="SAM" id="MobiDB-lite"/>
    </source>
</evidence>
<proteinExistence type="inferred from homology"/>
<dbReference type="GO" id="GO:0030490">
    <property type="term" value="P:maturation of SSU-rRNA"/>
    <property type="evidence" value="ECO:0007669"/>
    <property type="project" value="UniProtKB-UniRule"/>
</dbReference>
<dbReference type="Gene3D" id="3.30.300.20">
    <property type="match status" value="1"/>
</dbReference>
<dbReference type="NCBIfam" id="TIGR00082">
    <property type="entry name" value="rbfA"/>
    <property type="match status" value="1"/>
</dbReference>
<dbReference type="EMBL" id="MEUJ01000001">
    <property type="protein sequence ID" value="OGC41157.1"/>
    <property type="molecule type" value="Genomic_DNA"/>
</dbReference>
<comment type="similarity">
    <text evidence="2">Belongs to the RbfA family.</text>
</comment>
<evidence type="ECO:0000313" key="4">
    <source>
        <dbReference type="EMBL" id="OGC41157.1"/>
    </source>
</evidence>
<accession>A0A1F4U8F1</accession>
<dbReference type="PROSITE" id="PS01319">
    <property type="entry name" value="RBFA"/>
    <property type="match status" value="1"/>
</dbReference>
<dbReference type="Pfam" id="PF02033">
    <property type="entry name" value="RBFA"/>
    <property type="match status" value="1"/>
</dbReference>
<dbReference type="Proteomes" id="UP000179242">
    <property type="component" value="Unassembled WGS sequence"/>
</dbReference>
<protein>
    <recommendedName>
        <fullName evidence="2">Ribosome-binding factor A</fullName>
    </recommendedName>
</protein>
<dbReference type="PANTHER" id="PTHR33515:SF1">
    <property type="entry name" value="RIBOSOME-BINDING FACTOR A, CHLOROPLASTIC-RELATED"/>
    <property type="match status" value="1"/>
</dbReference>
<dbReference type="GO" id="GO:0043024">
    <property type="term" value="F:ribosomal small subunit binding"/>
    <property type="evidence" value="ECO:0007669"/>
    <property type="project" value="TreeGrafter"/>
</dbReference>
<dbReference type="AlphaFoldDB" id="A0A1F4U8F1"/>
<keyword evidence="2" id="KW-0963">Cytoplasm</keyword>
<dbReference type="HAMAP" id="MF_00003">
    <property type="entry name" value="RbfA"/>
    <property type="match status" value="1"/>
</dbReference>
<gene>
    <name evidence="2" type="primary">rbfA</name>
    <name evidence="4" type="ORF">A2438_07455</name>
</gene>
<dbReference type="SUPFAM" id="SSF89919">
    <property type="entry name" value="Ribosome-binding factor A, RbfA"/>
    <property type="match status" value="1"/>
</dbReference>
<feature type="compositionally biased region" description="Basic residues" evidence="3">
    <location>
        <begin position="127"/>
        <end position="136"/>
    </location>
</feature>
<comment type="caution">
    <text evidence="4">The sequence shown here is derived from an EMBL/GenBank/DDBJ whole genome shotgun (WGS) entry which is preliminary data.</text>
</comment>
<dbReference type="InterPro" id="IPR015946">
    <property type="entry name" value="KH_dom-like_a/b"/>
</dbReference>
<keyword evidence="1 2" id="KW-0690">Ribosome biogenesis</keyword>
<feature type="region of interest" description="Disordered" evidence="3">
    <location>
        <begin position="116"/>
        <end position="136"/>
    </location>
</feature>
<feature type="compositionally biased region" description="Basic and acidic residues" evidence="3">
    <location>
        <begin position="116"/>
        <end position="126"/>
    </location>
</feature>
<evidence type="ECO:0000256" key="2">
    <source>
        <dbReference type="HAMAP-Rule" id="MF_00003"/>
    </source>
</evidence>
<reference evidence="4 5" key="1">
    <citation type="journal article" date="2016" name="Nat. Commun.">
        <title>Thousands of microbial genomes shed light on interconnected biogeochemical processes in an aquifer system.</title>
        <authorList>
            <person name="Anantharaman K."/>
            <person name="Brown C.T."/>
            <person name="Hug L.A."/>
            <person name="Sharon I."/>
            <person name="Castelle C.J."/>
            <person name="Probst A.J."/>
            <person name="Thomas B.C."/>
            <person name="Singh A."/>
            <person name="Wilkins M.J."/>
            <person name="Karaoz U."/>
            <person name="Brodie E.L."/>
            <person name="Williams K.H."/>
            <person name="Hubbard S.S."/>
            <person name="Banfield J.F."/>
        </authorList>
    </citation>
    <scope>NUCLEOTIDE SEQUENCE [LARGE SCALE GENOMIC DNA]</scope>
</reference>
<name>A0A1F4U8F1_UNCSA</name>
<comment type="subunit">
    <text evidence="2">Monomer. Binds 30S ribosomal subunits, but not 50S ribosomal subunits or 70S ribosomes.</text>
</comment>
<dbReference type="GO" id="GO:0005829">
    <property type="term" value="C:cytosol"/>
    <property type="evidence" value="ECO:0007669"/>
    <property type="project" value="TreeGrafter"/>
</dbReference>
<evidence type="ECO:0000256" key="1">
    <source>
        <dbReference type="ARBA" id="ARBA00022517"/>
    </source>
</evidence>
<dbReference type="InterPro" id="IPR020053">
    <property type="entry name" value="Ribosome-bd_factorA_CS"/>
</dbReference>
<evidence type="ECO:0000313" key="5">
    <source>
        <dbReference type="Proteomes" id="UP000179242"/>
    </source>
</evidence>
<dbReference type="PANTHER" id="PTHR33515">
    <property type="entry name" value="RIBOSOME-BINDING FACTOR A, CHLOROPLASTIC-RELATED"/>
    <property type="match status" value="1"/>
</dbReference>